<dbReference type="EMBL" id="JAVMIP010000011">
    <property type="protein sequence ID" value="MDS3861335.1"/>
    <property type="molecule type" value="Genomic_DNA"/>
</dbReference>
<dbReference type="InterPro" id="IPR056099">
    <property type="entry name" value="DUF7682"/>
</dbReference>
<keyword evidence="3" id="KW-1185">Reference proteome</keyword>
<dbReference type="AlphaFoldDB" id="A0AAE4FSG9"/>
<gene>
    <name evidence="2" type="ORF">RIF25_11000</name>
</gene>
<dbReference type="Proteomes" id="UP001268256">
    <property type="component" value="Unassembled WGS sequence"/>
</dbReference>
<protein>
    <recommendedName>
        <fullName evidence="1">DUF7682 domain-containing protein</fullName>
    </recommendedName>
</protein>
<reference evidence="3" key="1">
    <citation type="submission" date="2023-07" db="EMBL/GenBank/DDBJ databases">
        <authorList>
            <person name="Luz R."/>
            <person name="Cordeiro R."/>
            <person name="Fonseca A."/>
            <person name="Goncalves V."/>
        </authorList>
    </citation>
    <scope>NUCLEOTIDE SEQUENCE [LARGE SCALE GENOMIC DNA]</scope>
    <source>
        <strain evidence="3">BACA0444</strain>
    </source>
</reference>
<feature type="domain" description="DUF7682" evidence="1">
    <location>
        <begin position="4"/>
        <end position="25"/>
    </location>
</feature>
<comment type="caution">
    <text evidence="2">The sequence shown here is derived from an EMBL/GenBank/DDBJ whole genome shotgun (WGS) entry which is preliminary data.</text>
</comment>
<dbReference type="RefSeq" id="WP_322878580.1">
    <property type="nucleotide sequence ID" value="NZ_JAVMIP010000011.1"/>
</dbReference>
<evidence type="ECO:0000259" key="1">
    <source>
        <dbReference type="Pfam" id="PF24730"/>
    </source>
</evidence>
<sequence>MPKRKKVFPCGHKGFSQSCHLCQQRDIQRQQHLAELGIKKEEKQAWLATFAEDVVDFPSRL</sequence>
<accession>A0AAE4FSG9</accession>
<dbReference type="Pfam" id="PF24730">
    <property type="entry name" value="DUF7682"/>
    <property type="match status" value="1"/>
</dbReference>
<organism evidence="2 3">
    <name type="scientific">Pseudocalidococcus azoricus BACA0444</name>
    <dbReference type="NCBI Taxonomy" id="2918990"/>
    <lineage>
        <taxon>Bacteria</taxon>
        <taxon>Bacillati</taxon>
        <taxon>Cyanobacteriota</taxon>
        <taxon>Cyanophyceae</taxon>
        <taxon>Acaryochloridales</taxon>
        <taxon>Thermosynechococcaceae</taxon>
        <taxon>Pseudocalidococcus</taxon>
        <taxon>Pseudocalidococcus azoricus</taxon>
    </lineage>
</organism>
<proteinExistence type="predicted"/>
<evidence type="ECO:0000313" key="2">
    <source>
        <dbReference type="EMBL" id="MDS3861335.1"/>
    </source>
</evidence>
<evidence type="ECO:0000313" key="3">
    <source>
        <dbReference type="Proteomes" id="UP001268256"/>
    </source>
</evidence>
<name>A0AAE4FSG9_9CYAN</name>